<dbReference type="InterPro" id="IPR039697">
    <property type="entry name" value="Alcohol_dehydrogenase_Fe"/>
</dbReference>
<dbReference type="GO" id="GO:0046872">
    <property type="term" value="F:metal ion binding"/>
    <property type="evidence" value="ECO:0007669"/>
    <property type="project" value="InterPro"/>
</dbReference>
<dbReference type="FunFam" id="3.40.50.1970:FF:000003">
    <property type="entry name" value="Alcohol dehydrogenase, iron-containing"/>
    <property type="match status" value="1"/>
</dbReference>
<evidence type="ECO:0000313" key="6">
    <source>
        <dbReference type="EMBL" id="BCK84583.1"/>
    </source>
</evidence>
<evidence type="ECO:0000259" key="4">
    <source>
        <dbReference type="Pfam" id="PF00465"/>
    </source>
</evidence>
<keyword evidence="3" id="KW-0520">NAD</keyword>
<evidence type="ECO:0000256" key="2">
    <source>
        <dbReference type="ARBA" id="ARBA00023002"/>
    </source>
</evidence>
<dbReference type="PANTHER" id="PTHR11496:SF102">
    <property type="entry name" value="ALCOHOL DEHYDROGENASE 4"/>
    <property type="match status" value="1"/>
</dbReference>
<dbReference type="InterPro" id="IPR018211">
    <property type="entry name" value="ADH_Fe_CS"/>
</dbReference>
<dbReference type="KEGG" id="pfaa:MM59RIKEN_19020"/>
<feature type="domain" description="Alcohol dehydrogenase iron-type/glycerol dehydrogenase GldA" evidence="4">
    <location>
        <begin position="33"/>
        <end position="192"/>
    </location>
</feature>
<dbReference type="Pfam" id="PF00465">
    <property type="entry name" value="Fe-ADH"/>
    <property type="match status" value="1"/>
</dbReference>
<feature type="domain" description="Fe-containing alcohol dehydrogenase-like C-terminal" evidence="5">
    <location>
        <begin position="204"/>
        <end position="390"/>
    </location>
</feature>
<dbReference type="PROSITE" id="PS00060">
    <property type="entry name" value="ADH_IRON_2"/>
    <property type="match status" value="1"/>
</dbReference>
<proteinExistence type="inferred from homology"/>
<dbReference type="Gene3D" id="3.40.50.1970">
    <property type="match status" value="1"/>
</dbReference>
<keyword evidence="7" id="KW-1185">Reference proteome</keyword>
<dbReference type="Proteomes" id="UP000679848">
    <property type="component" value="Chromosome"/>
</dbReference>
<evidence type="ECO:0000313" key="7">
    <source>
        <dbReference type="Proteomes" id="UP000679848"/>
    </source>
</evidence>
<dbReference type="Pfam" id="PF25137">
    <property type="entry name" value="ADH_Fe_C"/>
    <property type="match status" value="1"/>
</dbReference>
<evidence type="ECO:0000256" key="1">
    <source>
        <dbReference type="ARBA" id="ARBA00007358"/>
    </source>
</evidence>
<dbReference type="EMBL" id="AP023420">
    <property type="protein sequence ID" value="BCK84583.1"/>
    <property type="molecule type" value="Genomic_DNA"/>
</dbReference>
<accession>A0A810QJI7</accession>
<dbReference type="InterPro" id="IPR056798">
    <property type="entry name" value="ADH_Fe_C"/>
</dbReference>
<protein>
    <submittedName>
        <fullName evidence="6">Alcohol dehydrogenase</fullName>
    </submittedName>
</protein>
<gene>
    <name evidence="6" type="ORF">MM59RIKEN_19020</name>
</gene>
<dbReference type="PANTHER" id="PTHR11496">
    <property type="entry name" value="ALCOHOL DEHYDROGENASE"/>
    <property type="match status" value="1"/>
</dbReference>
<dbReference type="AlphaFoldDB" id="A0A810QJI7"/>
<dbReference type="GO" id="GO:0004022">
    <property type="term" value="F:alcohol dehydrogenase (NAD+) activity"/>
    <property type="evidence" value="ECO:0007669"/>
    <property type="project" value="TreeGrafter"/>
</dbReference>
<dbReference type="CDD" id="cd08189">
    <property type="entry name" value="Fe-ADH-like"/>
    <property type="match status" value="1"/>
</dbReference>
<organism evidence="6 7">
    <name type="scientific">Pusillibacter faecalis</name>
    <dbReference type="NCBI Taxonomy" id="2714358"/>
    <lineage>
        <taxon>Bacteria</taxon>
        <taxon>Bacillati</taxon>
        <taxon>Bacillota</taxon>
        <taxon>Clostridia</taxon>
        <taxon>Eubacteriales</taxon>
        <taxon>Oscillospiraceae</taxon>
        <taxon>Pusillibacter</taxon>
    </lineage>
</organism>
<reference evidence="6" key="1">
    <citation type="submission" date="2020-09" db="EMBL/GenBank/DDBJ databases">
        <title>New species isolated from human feces.</title>
        <authorList>
            <person name="Kitahara M."/>
            <person name="Shigeno Y."/>
            <person name="Shime M."/>
            <person name="Matsumoto Y."/>
            <person name="Nakamura S."/>
            <person name="Motooka D."/>
            <person name="Fukuoka S."/>
            <person name="Nishikawa H."/>
            <person name="Benno Y."/>
        </authorList>
    </citation>
    <scope>NUCLEOTIDE SEQUENCE</scope>
    <source>
        <strain evidence="6">MM59</strain>
    </source>
</reference>
<dbReference type="SUPFAM" id="SSF56796">
    <property type="entry name" value="Dehydroquinate synthase-like"/>
    <property type="match status" value="1"/>
</dbReference>
<dbReference type="PROSITE" id="PS00913">
    <property type="entry name" value="ADH_IRON_1"/>
    <property type="match status" value="1"/>
</dbReference>
<evidence type="ECO:0000256" key="3">
    <source>
        <dbReference type="ARBA" id="ARBA00023027"/>
    </source>
</evidence>
<sequence>MNPFHQLYCRIFQSVLRLAIPFLPYRDPKILRTVAEVPAELRQNGVDHVLLITDGPLYALGMTEPLERHLAEQNIRCTVYSRTVSNPTIQNVEEARALYLKESCGALIGFGGGSAIDCAKAVGARIARPKTPIRSMKGILRVLRRIPLLIAVPTTAGTGSEVTLASVITDSESGHKFPINDFPLIPRVAVLDVENTRSLPPAMTATTGMDALTHAVEAYIGRSTTASTRADALEAVRLIFENLENAYEHGNNIQAREHMLTAAFLAGRSFSKSYVGYVHAVAHSLGGRYNIPHGLANAVLLPIVLEVYGPCIYRKLHDLAVAAGVCSPADSLAAGAIKFIEAIRQMNQRMNIPQTLEGIREEDIPHLAQYAAKEANPLYPVPRLLDAEALEVFYYKAADRRKLWTPKPLTSSLRASASTF</sequence>
<evidence type="ECO:0000259" key="5">
    <source>
        <dbReference type="Pfam" id="PF25137"/>
    </source>
</evidence>
<keyword evidence="2" id="KW-0560">Oxidoreductase</keyword>
<dbReference type="Gene3D" id="1.20.1090.10">
    <property type="entry name" value="Dehydroquinate synthase-like - alpha domain"/>
    <property type="match status" value="1"/>
</dbReference>
<dbReference type="FunFam" id="1.20.1090.10:FF:000001">
    <property type="entry name" value="Aldehyde-alcohol dehydrogenase"/>
    <property type="match status" value="1"/>
</dbReference>
<dbReference type="InterPro" id="IPR001670">
    <property type="entry name" value="ADH_Fe/GldA"/>
</dbReference>
<comment type="similarity">
    <text evidence="1">Belongs to the iron-containing alcohol dehydrogenase family.</text>
</comment>
<name>A0A810QJI7_9FIRM</name>
<dbReference type="RefSeq" id="WP_213543223.1">
    <property type="nucleotide sequence ID" value="NZ_AP023420.1"/>
</dbReference>